<gene>
    <name evidence="2" type="ORF">S12H4_62990</name>
</gene>
<feature type="non-terminal residue" evidence="2">
    <location>
        <position position="60"/>
    </location>
</feature>
<accession>X1UZW2</accession>
<sequence>RDDPDDGSETNAEPGDWDQIAGAGLDSWDGYHTVRPYATAKNVITVGAVNDATGVMAAFS</sequence>
<feature type="region of interest" description="Disordered" evidence="1">
    <location>
        <begin position="1"/>
        <end position="23"/>
    </location>
</feature>
<name>X1UZW2_9ZZZZ</name>
<proteinExistence type="predicted"/>
<evidence type="ECO:0000313" key="2">
    <source>
        <dbReference type="EMBL" id="GAJ23028.1"/>
    </source>
</evidence>
<protein>
    <submittedName>
        <fullName evidence="2">Uncharacterized protein</fullName>
    </submittedName>
</protein>
<reference evidence="2" key="1">
    <citation type="journal article" date="2014" name="Front. Microbiol.">
        <title>High frequency of phylogenetically diverse reductive dehalogenase-homologous genes in deep subseafloor sedimentary metagenomes.</title>
        <authorList>
            <person name="Kawai M."/>
            <person name="Futagami T."/>
            <person name="Toyoda A."/>
            <person name="Takaki Y."/>
            <person name="Nishi S."/>
            <person name="Hori S."/>
            <person name="Arai W."/>
            <person name="Tsubouchi T."/>
            <person name="Morono Y."/>
            <person name="Uchiyama I."/>
            <person name="Ito T."/>
            <person name="Fujiyama A."/>
            <person name="Inagaki F."/>
            <person name="Takami H."/>
        </authorList>
    </citation>
    <scope>NUCLEOTIDE SEQUENCE</scope>
    <source>
        <strain evidence="2">Expedition CK06-06</strain>
    </source>
</reference>
<dbReference type="EMBL" id="BARW01042554">
    <property type="protein sequence ID" value="GAJ23028.1"/>
    <property type="molecule type" value="Genomic_DNA"/>
</dbReference>
<evidence type="ECO:0000256" key="1">
    <source>
        <dbReference type="SAM" id="MobiDB-lite"/>
    </source>
</evidence>
<organism evidence="2">
    <name type="scientific">marine sediment metagenome</name>
    <dbReference type="NCBI Taxonomy" id="412755"/>
    <lineage>
        <taxon>unclassified sequences</taxon>
        <taxon>metagenomes</taxon>
        <taxon>ecological metagenomes</taxon>
    </lineage>
</organism>
<dbReference type="AlphaFoldDB" id="X1UZW2"/>
<comment type="caution">
    <text evidence="2">The sequence shown here is derived from an EMBL/GenBank/DDBJ whole genome shotgun (WGS) entry which is preliminary data.</text>
</comment>
<feature type="non-terminal residue" evidence="2">
    <location>
        <position position="1"/>
    </location>
</feature>